<dbReference type="InterPro" id="IPR001173">
    <property type="entry name" value="Glyco_trans_2-like"/>
</dbReference>
<evidence type="ECO:0000256" key="2">
    <source>
        <dbReference type="ARBA" id="ARBA00023157"/>
    </source>
</evidence>
<dbReference type="Pfam" id="PF02709">
    <property type="entry name" value="Glyco_transf_7C"/>
    <property type="match status" value="1"/>
</dbReference>
<sequence>MAASSSDAAPHLRPAQLFRELEKNPRIVVHTNPESEGLIRARVQGANLAADESEILVFLDSHCEAGFRWLETLIEPIMTDPTMVTIPAIDLINDITLDFKASGGPFRGGFTNRLDYTWIGLTPAQEKRDREQPGGHHLILTPAMPGGLFAIHRDFWNHIGTYDTDMHVWGGENIEMSLRIWQCGGRMAFVPCSRVGHMFRTSFKQFKENFPYAFPDGASKTVGRNKARAAEVWIDSPDAKAIAYQHMFGRRDGTVPPHIEVGDLTERFELRRRLNCRSYDWYARNIYPDHPLTE</sequence>
<accession>A0A058Z100</accession>
<keyword evidence="2" id="KW-1015">Disulfide bond</keyword>
<dbReference type="AlphaFoldDB" id="A0A058Z100"/>
<name>A0A058Z100_FONAL</name>
<gene>
    <name evidence="5" type="ORF">H696_05655</name>
</gene>
<dbReference type="Proteomes" id="UP000030693">
    <property type="component" value="Unassembled WGS sequence"/>
</dbReference>
<dbReference type="InterPro" id="IPR029044">
    <property type="entry name" value="Nucleotide-diphossugar_trans"/>
</dbReference>
<dbReference type="GO" id="GO:0004653">
    <property type="term" value="F:polypeptide N-acetylgalactosaminyltransferase activity"/>
    <property type="evidence" value="ECO:0007669"/>
    <property type="project" value="TreeGrafter"/>
</dbReference>
<feature type="domain" description="Glycosyltransferase 2-like" evidence="3">
    <location>
        <begin position="19"/>
        <end position="104"/>
    </location>
</feature>
<dbReference type="InterPro" id="IPR027791">
    <property type="entry name" value="Galactosyl_T_C"/>
</dbReference>
<dbReference type="GO" id="GO:0005794">
    <property type="term" value="C:Golgi apparatus"/>
    <property type="evidence" value="ECO:0007669"/>
    <property type="project" value="TreeGrafter"/>
</dbReference>
<evidence type="ECO:0000259" key="4">
    <source>
        <dbReference type="Pfam" id="PF02709"/>
    </source>
</evidence>
<dbReference type="Gene3D" id="3.90.550.10">
    <property type="entry name" value="Spore Coat Polysaccharide Biosynthesis Protein SpsA, Chain A"/>
    <property type="match status" value="1"/>
</dbReference>
<dbReference type="STRING" id="691883.A0A058Z100"/>
<keyword evidence="1" id="KW-0808">Transferase</keyword>
<dbReference type="PANTHER" id="PTHR11675:SF126">
    <property type="entry name" value="RICIN B LECTIN DOMAIN-CONTAINING PROTEIN"/>
    <property type="match status" value="1"/>
</dbReference>
<evidence type="ECO:0000313" key="6">
    <source>
        <dbReference type="Proteomes" id="UP000030693"/>
    </source>
</evidence>
<organism evidence="5">
    <name type="scientific">Fonticula alba</name>
    <name type="common">Slime mold</name>
    <dbReference type="NCBI Taxonomy" id="691883"/>
    <lineage>
        <taxon>Eukaryota</taxon>
        <taxon>Rotosphaerida</taxon>
        <taxon>Fonticulaceae</taxon>
        <taxon>Fonticula</taxon>
    </lineage>
</organism>
<dbReference type="eggNOG" id="KOG3738">
    <property type="taxonomic scope" value="Eukaryota"/>
</dbReference>
<evidence type="ECO:0000256" key="1">
    <source>
        <dbReference type="ARBA" id="ARBA00022679"/>
    </source>
</evidence>
<dbReference type="RefSeq" id="XP_009497749.1">
    <property type="nucleotide sequence ID" value="XM_009499474.1"/>
</dbReference>
<protein>
    <recommendedName>
        <fullName evidence="7">Glycosyltransferase 2-like domain-containing protein</fullName>
    </recommendedName>
</protein>
<evidence type="ECO:0000259" key="3">
    <source>
        <dbReference type="Pfam" id="PF00535"/>
    </source>
</evidence>
<dbReference type="OMA" id="IHICENW"/>
<dbReference type="PANTHER" id="PTHR11675">
    <property type="entry name" value="N-ACETYLGALACTOSAMINYLTRANSFERASE"/>
    <property type="match status" value="1"/>
</dbReference>
<evidence type="ECO:0008006" key="7">
    <source>
        <dbReference type="Google" id="ProtNLM"/>
    </source>
</evidence>
<dbReference type="GO" id="GO:0006493">
    <property type="term" value="P:protein O-linked glycosylation"/>
    <property type="evidence" value="ECO:0007669"/>
    <property type="project" value="TreeGrafter"/>
</dbReference>
<dbReference type="GeneID" id="20530380"/>
<feature type="domain" description="Galactosyltransferase C-terminal" evidence="4">
    <location>
        <begin position="145"/>
        <end position="199"/>
    </location>
</feature>
<proteinExistence type="predicted"/>
<dbReference type="EMBL" id="KB932212">
    <property type="protein sequence ID" value="KCV67929.1"/>
    <property type="molecule type" value="Genomic_DNA"/>
</dbReference>
<reference evidence="5" key="1">
    <citation type="submission" date="2013-04" db="EMBL/GenBank/DDBJ databases">
        <title>The Genome Sequence of Fonticula alba ATCC 38817.</title>
        <authorList>
            <consortium name="The Broad Institute Genomics Platform"/>
            <person name="Russ C."/>
            <person name="Cuomo C."/>
            <person name="Burger G."/>
            <person name="Gray M.W."/>
            <person name="Holland P.W.H."/>
            <person name="King N."/>
            <person name="Lang F.B.F."/>
            <person name="Roger A.J."/>
            <person name="Ruiz-Trillo I."/>
            <person name="Brown M."/>
            <person name="Walker B."/>
            <person name="Young S."/>
            <person name="Zeng Q."/>
            <person name="Gargeya S."/>
            <person name="Fitzgerald M."/>
            <person name="Haas B."/>
            <person name="Abouelleil A."/>
            <person name="Allen A.W."/>
            <person name="Alvarado L."/>
            <person name="Arachchi H.M."/>
            <person name="Berlin A.M."/>
            <person name="Chapman S.B."/>
            <person name="Gainer-Dewar J."/>
            <person name="Goldberg J."/>
            <person name="Griggs A."/>
            <person name="Gujja S."/>
            <person name="Hansen M."/>
            <person name="Howarth C."/>
            <person name="Imamovic A."/>
            <person name="Ireland A."/>
            <person name="Larimer J."/>
            <person name="McCowan C."/>
            <person name="Murphy C."/>
            <person name="Pearson M."/>
            <person name="Poon T.W."/>
            <person name="Priest M."/>
            <person name="Roberts A."/>
            <person name="Saif S."/>
            <person name="Shea T."/>
            <person name="Sisk P."/>
            <person name="Sykes S."/>
            <person name="Wortman J."/>
            <person name="Nusbaum C."/>
            <person name="Birren B."/>
        </authorList>
    </citation>
    <scope>NUCLEOTIDE SEQUENCE [LARGE SCALE GENOMIC DNA]</scope>
    <source>
        <strain evidence="5">ATCC 38817</strain>
    </source>
</reference>
<dbReference type="Pfam" id="PF00535">
    <property type="entry name" value="Glycos_transf_2"/>
    <property type="match status" value="1"/>
</dbReference>
<keyword evidence="6" id="KW-1185">Reference proteome</keyword>
<dbReference type="SUPFAM" id="SSF53448">
    <property type="entry name" value="Nucleotide-diphospho-sugar transferases"/>
    <property type="match status" value="1"/>
</dbReference>
<dbReference type="OrthoDB" id="9982049at2759"/>
<evidence type="ECO:0000313" key="5">
    <source>
        <dbReference type="EMBL" id="KCV67929.1"/>
    </source>
</evidence>